<dbReference type="SUPFAM" id="SSF52172">
    <property type="entry name" value="CheY-like"/>
    <property type="match status" value="1"/>
</dbReference>
<keyword evidence="5" id="KW-1185">Reference proteome</keyword>
<dbReference type="InterPro" id="IPR001789">
    <property type="entry name" value="Sig_transdc_resp-reg_receiver"/>
</dbReference>
<feature type="domain" description="Response regulatory" evidence="3">
    <location>
        <begin position="6"/>
        <end position="129"/>
    </location>
</feature>
<dbReference type="Proteomes" id="UP000681075">
    <property type="component" value="Unassembled WGS sequence"/>
</dbReference>
<comment type="caution">
    <text evidence="4">The sequence shown here is derived from an EMBL/GenBank/DDBJ whole genome shotgun (WGS) entry which is preliminary data.</text>
</comment>
<dbReference type="GO" id="GO:0000160">
    <property type="term" value="P:phosphorelay signal transduction system"/>
    <property type="evidence" value="ECO:0007669"/>
    <property type="project" value="InterPro"/>
</dbReference>
<dbReference type="EMBL" id="BOPV01000001">
    <property type="protein sequence ID" value="GIL40802.1"/>
    <property type="molecule type" value="Genomic_DNA"/>
</dbReference>
<dbReference type="InterPro" id="IPR050595">
    <property type="entry name" value="Bact_response_regulator"/>
</dbReference>
<feature type="modified residue" description="4-aspartylphosphate" evidence="2">
    <location>
        <position position="62"/>
    </location>
</feature>
<evidence type="ECO:0000313" key="4">
    <source>
        <dbReference type="EMBL" id="GIL40802.1"/>
    </source>
</evidence>
<dbReference type="InterPro" id="IPR011006">
    <property type="entry name" value="CheY-like_superfamily"/>
</dbReference>
<dbReference type="Gene3D" id="3.40.50.2300">
    <property type="match status" value="1"/>
</dbReference>
<dbReference type="PANTHER" id="PTHR44591">
    <property type="entry name" value="STRESS RESPONSE REGULATOR PROTEIN 1"/>
    <property type="match status" value="1"/>
</dbReference>
<name>A0A8S8XFM8_9PROT</name>
<sequence length="162" mass="17986">MTEPARILVVDDTPVALRLMEALLKRAGFDQLRFAASADEAFAALALDDENSDATVDLVLLDVMMPKIDGIEACRRIKTVVRYEDVPIVMVTTLDSANHLTAAFEAGASDYVTKPVEPVELVARVRAALRHKAALDRRRERERELTVRLEEAERRLGKSSAI</sequence>
<evidence type="ECO:0000313" key="5">
    <source>
        <dbReference type="Proteomes" id="UP000681075"/>
    </source>
</evidence>
<protein>
    <recommendedName>
        <fullName evidence="3">Response regulatory domain-containing protein</fullName>
    </recommendedName>
</protein>
<reference evidence="4" key="1">
    <citation type="submission" date="2021-02" db="EMBL/GenBank/DDBJ databases">
        <title>Genome sequence of Rhodospirillales sp. strain TMPK1 isolated from soil.</title>
        <authorList>
            <person name="Nakai R."/>
            <person name="Kusada H."/>
            <person name="Tamaki H."/>
        </authorList>
    </citation>
    <scope>NUCLEOTIDE SEQUENCE</scope>
    <source>
        <strain evidence="4">TMPK1</strain>
    </source>
</reference>
<dbReference type="SMART" id="SM00448">
    <property type="entry name" value="REC"/>
    <property type="match status" value="1"/>
</dbReference>
<evidence type="ECO:0000256" key="2">
    <source>
        <dbReference type="PROSITE-ProRule" id="PRU00169"/>
    </source>
</evidence>
<accession>A0A8S8XFM8</accession>
<evidence type="ECO:0000259" key="3">
    <source>
        <dbReference type="PROSITE" id="PS50110"/>
    </source>
</evidence>
<evidence type="ECO:0000256" key="1">
    <source>
        <dbReference type="ARBA" id="ARBA00022553"/>
    </source>
</evidence>
<dbReference type="PANTHER" id="PTHR44591:SF3">
    <property type="entry name" value="RESPONSE REGULATORY DOMAIN-CONTAINING PROTEIN"/>
    <property type="match status" value="1"/>
</dbReference>
<organism evidence="4 5">
    <name type="scientific">Roseiterribacter gracilis</name>
    <dbReference type="NCBI Taxonomy" id="2812848"/>
    <lineage>
        <taxon>Bacteria</taxon>
        <taxon>Pseudomonadati</taxon>
        <taxon>Pseudomonadota</taxon>
        <taxon>Alphaproteobacteria</taxon>
        <taxon>Rhodospirillales</taxon>
        <taxon>Roseiterribacteraceae</taxon>
        <taxon>Roseiterribacter</taxon>
    </lineage>
</organism>
<proteinExistence type="predicted"/>
<dbReference type="AlphaFoldDB" id="A0A8S8XFM8"/>
<keyword evidence="1 2" id="KW-0597">Phosphoprotein</keyword>
<dbReference type="RefSeq" id="WP_420244009.1">
    <property type="nucleotide sequence ID" value="NZ_BOPV01000001.1"/>
</dbReference>
<gene>
    <name evidence="4" type="ORF">TMPK1_30390</name>
</gene>
<dbReference type="Pfam" id="PF00072">
    <property type="entry name" value="Response_reg"/>
    <property type="match status" value="1"/>
</dbReference>
<dbReference type="PROSITE" id="PS50110">
    <property type="entry name" value="RESPONSE_REGULATORY"/>
    <property type="match status" value="1"/>
</dbReference>